<dbReference type="Gene3D" id="3.40.50.720">
    <property type="entry name" value="NAD(P)-binding Rossmann-like Domain"/>
    <property type="match status" value="1"/>
</dbReference>
<reference evidence="9 10" key="1">
    <citation type="journal article" date="2014" name="Proc. Natl. Acad. Sci. U.S.A.">
        <title>Functional characterization of flavobacteria rhodopsins reveals a unique class of light-driven chloride pump in bacteria.</title>
        <authorList>
            <person name="Yoshizawa S."/>
            <person name="Kumagai Y."/>
            <person name="Kim H."/>
            <person name="Ogura Y."/>
            <person name="Hayashi T."/>
            <person name="Iwasaki W."/>
            <person name="DeLong E.F."/>
            <person name="Kogure K."/>
        </authorList>
    </citation>
    <scope>NUCLEOTIDE SEQUENCE [LARGE SCALE GENOMIC DNA]</scope>
    <source>
        <strain evidence="9 10">S1-08</strain>
    </source>
</reference>
<dbReference type="Gene3D" id="3.90.25.10">
    <property type="entry name" value="UDP-galactose 4-epimerase, domain 1"/>
    <property type="match status" value="1"/>
</dbReference>
<dbReference type="Proteomes" id="UP000031760">
    <property type="component" value="Chromosome"/>
</dbReference>
<organism evidence="9 10">
    <name type="scientific">Nonlabens marinus S1-08</name>
    <dbReference type="NCBI Taxonomy" id="1454201"/>
    <lineage>
        <taxon>Bacteria</taxon>
        <taxon>Pseudomonadati</taxon>
        <taxon>Bacteroidota</taxon>
        <taxon>Flavobacteriia</taxon>
        <taxon>Flavobacteriales</taxon>
        <taxon>Flavobacteriaceae</taxon>
        <taxon>Nonlabens</taxon>
    </lineage>
</organism>
<protein>
    <recommendedName>
        <fullName evidence="4 6">dTDP-4-dehydrorhamnose reductase</fullName>
        <ecNumber evidence="3 6">1.1.1.133</ecNumber>
    </recommendedName>
</protein>
<evidence type="ECO:0000256" key="7">
    <source>
        <dbReference type="SAM" id="SignalP"/>
    </source>
</evidence>
<dbReference type="PANTHER" id="PTHR10491:SF4">
    <property type="entry name" value="METHIONINE ADENOSYLTRANSFERASE 2 SUBUNIT BETA"/>
    <property type="match status" value="1"/>
</dbReference>
<dbReference type="InterPro" id="IPR036291">
    <property type="entry name" value="NAD(P)-bd_dom_sf"/>
</dbReference>
<feature type="signal peptide" evidence="7">
    <location>
        <begin position="1"/>
        <end position="20"/>
    </location>
</feature>
<dbReference type="KEGG" id="nmf:NMS_0846"/>
<name>W8VQ51_9FLAO</name>
<dbReference type="OrthoDB" id="9803892at2"/>
<keyword evidence="6" id="KW-0521">NADP</keyword>
<evidence type="ECO:0000256" key="4">
    <source>
        <dbReference type="ARBA" id="ARBA00017099"/>
    </source>
</evidence>
<evidence type="ECO:0000313" key="9">
    <source>
        <dbReference type="EMBL" id="BAO54855.1"/>
    </source>
</evidence>
<dbReference type="AlphaFoldDB" id="W8VQ51"/>
<keyword evidence="7" id="KW-0732">Signal</keyword>
<evidence type="ECO:0000256" key="6">
    <source>
        <dbReference type="RuleBase" id="RU364082"/>
    </source>
</evidence>
<sequence length="280" mass="31356">MKKILIVGAGGMLGTSIATAFQDSNTICLDRNDLDITCYSKVRHQLYKHRPEYVINCAAYTAVDQAESEPLEAFKINASAVGMLAALVKQVGATLIHFSTDYVFDGTAVSPYKPTDLTNPLNTYGSSKLQGEQAIQRTGVKHYIFRISWLYAPHGKNFFRWVMENDLEEMKVVDNQTGCPTSAVDLADFITHVVYKDPEHYGIYHFCNKGSMTWFAFAKAILAHAGLQRKITPVSEFPTVAKRPEYSVLDSSMTEVQFGYEITRVSEAIEKTFTAYTEQL</sequence>
<evidence type="ECO:0000259" key="8">
    <source>
        <dbReference type="Pfam" id="PF04321"/>
    </source>
</evidence>
<dbReference type="SUPFAM" id="SSF51735">
    <property type="entry name" value="NAD(P)-binding Rossmann-fold domains"/>
    <property type="match status" value="1"/>
</dbReference>
<comment type="similarity">
    <text evidence="2 6">Belongs to the dTDP-4-dehydrorhamnose reductase family.</text>
</comment>
<keyword evidence="6" id="KW-0560">Oxidoreductase</keyword>
<dbReference type="EMBL" id="AP014548">
    <property type="protein sequence ID" value="BAO54855.1"/>
    <property type="molecule type" value="Genomic_DNA"/>
</dbReference>
<dbReference type="Pfam" id="PF04321">
    <property type="entry name" value="RmlD_sub_bind"/>
    <property type="match status" value="1"/>
</dbReference>
<proteinExistence type="inferred from homology"/>
<keyword evidence="10" id="KW-1185">Reference proteome</keyword>
<gene>
    <name evidence="9" type="ORF">NMS_0846</name>
</gene>
<comment type="function">
    <text evidence="6">Catalyzes the reduction of dTDP-6-deoxy-L-lyxo-4-hexulose to yield dTDP-L-rhamnose.</text>
</comment>
<dbReference type="GO" id="GO:0019305">
    <property type="term" value="P:dTDP-rhamnose biosynthetic process"/>
    <property type="evidence" value="ECO:0007669"/>
    <property type="project" value="UniProtKB-UniPathway"/>
</dbReference>
<evidence type="ECO:0000256" key="2">
    <source>
        <dbReference type="ARBA" id="ARBA00010944"/>
    </source>
</evidence>
<dbReference type="FunFam" id="3.40.50.720:FF:000159">
    <property type="entry name" value="dTDP-4-dehydrorhamnose reductase"/>
    <property type="match status" value="1"/>
</dbReference>
<dbReference type="InterPro" id="IPR029903">
    <property type="entry name" value="RmlD-like-bd"/>
</dbReference>
<comment type="pathway">
    <text evidence="1 6">Carbohydrate biosynthesis; dTDP-L-rhamnose biosynthesis.</text>
</comment>
<feature type="chain" id="PRO_5004917168" description="dTDP-4-dehydrorhamnose reductase" evidence="7">
    <location>
        <begin position="21"/>
        <end position="280"/>
    </location>
</feature>
<dbReference type="NCBIfam" id="TIGR01214">
    <property type="entry name" value="rmlD"/>
    <property type="match status" value="1"/>
</dbReference>
<evidence type="ECO:0000256" key="3">
    <source>
        <dbReference type="ARBA" id="ARBA00012929"/>
    </source>
</evidence>
<accession>W8VQ51</accession>
<dbReference type="RefSeq" id="WP_041495557.1">
    <property type="nucleotide sequence ID" value="NZ_AP014548.1"/>
</dbReference>
<evidence type="ECO:0000313" key="10">
    <source>
        <dbReference type="Proteomes" id="UP000031760"/>
    </source>
</evidence>
<dbReference type="PANTHER" id="PTHR10491">
    <property type="entry name" value="DTDP-4-DEHYDRORHAMNOSE REDUCTASE"/>
    <property type="match status" value="1"/>
</dbReference>
<dbReference type="UniPathway" id="UPA00124"/>
<feature type="domain" description="RmlD-like substrate binding" evidence="8">
    <location>
        <begin position="3"/>
        <end position="276"/>
    </location>
</feature>
<comment type="catalytic activity">
    <reaction evidence="5">
        <text>dTDP-beta-L-rhamnose + NADP(+) = dTDP-4-dehydro-beta-L-rhamnose + NADPH + H(+)</text>
        <dbReference type="Rhea" id="RHEA:21796"/>
        <dbReference type="ChEBI" id="CHEBI:15378"/>
        <dbReference type="ChEBI" id="CHEBI:57510"/>
        <dbReference type="ChEBI" id="CHEBI:57783"/>
        <dbReference type="ChEBI" id="CHEBI:58349"/>
        <dbReference type="ChEBI" id="CHEBI:62830"/>
        <dbReference type="EC" id="1.1.1.133"/>
    </reaction>
</comment>
<evidence type="ECO:0000256" key="5">
    <source>
        <dbReference type="ARBA" id="ARBA00048200"/>
    </source>
</evidence>
<dbReference type="EC" id="1.1.1.133" evidence="3 6"/>
<dbReference type="STRING" id="1454201.NMS_0846"/>
<dbReference type="GO" id="GO:0008831">
    <property type="term" value="F:dTDP-4-dehydrorhamnose reductase activity"/>
    <property type="evidence" value="ECO:0007669"/>
    <property type="project" value="UniProtKB-EC"/>
</dbReference>
<dbReference type="InterPro" id="IPR005913">
    <property type="entry name" value="dTDP_dehydrorham_reduct"/>
</dbReference>
<evidence type="ECO:0000256" key="1">
    <source>
        <dbReference type="ARBA" id="ARBA00004781"/>
    </source>
</evidence>
<dbReference type="HOGENOM" id="CLU_045518_1_0_10"/>
<dbReference type="CDD" id="cd05254">
    <property type="entry name" value="dTDP_HR_like_SDR_e"/>
    <property type="match status" value="1"/>
</dbReference>